<feature type="non-terminal residue" evidence="1">
    <location>
        <position position="128"/>
    </location>
</feature>
<gene>
    <name evidence="1" type="ORF">AB2B41_23390</name>
</gene>
<dbReference type="EMBL" id="JBFNXX010000113">
    <property type="protein sequence ID" value="MEW9922548.1"/>
    <property type="molecule type" value="Genomic_DNA"/>
</dbReference>
<reference evidence="1 2" key="1">
    <citation type="submission" date="2024-07" db="EMBL/GenBank/DDBJ databases">
        <title>Marimonas sp.nov., isolated from tidal-flat sediment.</title>
        <authorList>
            <person name="Jayan J.N."/>
            <person name="Lee S.S."/>
        </authorList>
    </citation>
    <scope>NUCLEOTIDE SEQUENCE [LARGE SCALE GENOMIC DNA]</scope>
    <source>
        <strain evidence="1 2">MJW-29</strain>
    </source>
</reference>
<dbReference type="Proteomes" id="UP001556098">
    <property type="component" value="Unassembled WGS sequence"/>
</dbReference>
<accession>A0ABV3RVF0</accession>
<feature type="non-terminal residue" evidence="1">
    <location>
        <position position="1"/>
    </location>
</feature>
<proteinExistence type="predicted"/>
<evidence type="ECO:0008006" key="3">
    <source>
        <dbReference type="Google" id="ProtNLM"/>
    </source>
</evidence>
<keyword evidence="2" id="KW-1185">Reference proteome</keyword>
<comment type="caution">
    <text evidence="1">The sequence shown here is derived from an EMBL/GenBank/DDBJ whole genome shotgun (WGS) entry which is preliminary data.</text>
</comment>
<protein>
    <recommendedName>
        <fullName evidence="3">FlgO domain-containing protein</fullName>
    </recommendedName>
</protein>
<name>A0ABV3RVF0_9RHOB</name>
<sequence>VFAVLILIAITGVGIWWYQDDTSFGERADFQLPDRPSIAVLPFETFRDDEDYRYLADGMSEDIITQLARNAELTVMARSASFAVAEKTSDAAEIARELGVYYLLTGSVRRSGDHLRITTQLVDGKSGR</sequence>
<organism evidence="1 2">
    <name type="scientific">Sulfitobacter sediminis</name>
    <dbReference type="NCBI Taxonomy" id="3234186"/>
    <lineage>
        <taxon>Bacteria</taxon>
        <taxon>Pseudomonadati</taxon>
        <taxon>Pseudomonadota</taxon>
        <taxon>Alphaproteobacteria</taxon>
        <taxon>Rhodobacterales</taxon>
        <taxon>Roseobacteraceae</taxon>
        <taxon>Sulfitobacter</taxon>
    </lineage>
</organism>
<evidence type="ECO:0000313" key="2">
    <source>
        <dbReference type="Proteomes" id="UP001556098"/>
    </source>
</evidence>
<dbReference type="Gene3D" id="3.40.50.10070">
    <property type="entry name" value="TolB, N-terminal domain"/>
    <property type="match status" value="1"/>
</dbReference>
<evidence type="ECO:0000313" key="1">
    <source>
        <dbReference type="EMBL" id="MEW9922548.1"/>
    </source>
</evidence>